<dbReference type="PROSITE" id="PS00844">
    <property type="entry name" value="DALA_DALA_LIGASE_2"/>
    <property type="match status" value="1"/>
</dbReference>
<dbReference type="PROSITE" id="PS50975">
    <property type="entry name" value="ATP_GRASP"/>
    <property type="match status" value="1"/>
</dbReference>
<dbReference type="GO" id="GO:0009252">
    <property type="term" value="P:peptidoglycan biosynthetic process"/>
    <property type="evidence" value="ECO:0007669"/>
    <property type="project" value="UniProtKB-UniRule"/>
</dbReference>
<organism evidence="28 29">
    <name type="scientific">Candidatus Scybalomonas excrementavium</name>
    <dbReference type="NCBI Taxonomy" id="2840943"/>
    <lineage>
        <taxon>Bacteria</taxon>
        <taxon>Bacillati</taxon>
        <taxon>Bacillota</taxon>
        <taxon>Clostridia</taxon>
        <taxon>Lachnospirales</taxon>
        <taxon>Lachnospiraceae</taxon>
        <taxon>Lachnospiraceae incertae sedis</taxon>
        <taxon>Candidatus Scybalomonas</taxon>
    </lineage>
</organism>
<keyword evidence="16 22" id="KW-0961">Cell wall biogenesis/degradation</keyword>
<dbReference type="GO" id="GO:0071555">
    <property type="term" value="P:cell wall organization"/>
    <property type="evidence" value="ECO:0007669"/>
    <property type="project" value="UniProtKB-KW"/>
</dbReference>
<feature type="active site" evidence="23">
    <location>
        <position position="16"/>
    </location>
</feature>
<dbReference type="SUPFAM" id="SSF56059">
    <property type="entry name" value="Glutathione synthetase ATP-binding domain-like"/>
    <property type="match status" value="1"/>
</dbReference>
<keyword evidence="14 22" id="KW-0573">Peptidoglycan synthesis</keyword>
<sequence length="353" mass="39611">MNKQNILVIFGGQSSEHDVSCMSVQTIIRSLNEEHYNKYLLGITKEGEWLLVDSIEEIQNNTWRESKKHAILSPDATKKELIVEENGKYKSIKIDVAFPVLHGLHGEDGTIQGLFELAKIPYVGCGVLASAVSMDKFHTKVIVDTLDIRQAKWVPVRKSEMKDMEQVIAKVENAIPYPVFVKPANAGSSQGVSKASNREELRKSIENAACHDTKILVEETIIGREIECAVLGGEELKASGVGEVLAAAEFYDYEAKYFNAESKTNTRPQFPDGIEDKVREHALKIFEAVDGYGLARIDFFLEEGTNDIVFNELNTLPGFTNISMYPMLWAEKGMEVTQLVEKLVQLAYKRYDQ</sequence>
<dbReference type="SUPFAM" id="SSF52440">
    <property type="entry name" value="PreATP-grasp domain"/>
    <property type="match status" value="1"/>
</dbReference>
<dbReference type="GO" id="GO:0046872">
    <property type="term" value="F:metal ion binding"/>
    <property type="evidence" value="ECO:0007669"/>
    <property type="project" value="UniProtKB-KW"/>
</dbReference>
<dbReference type="GO" id="GO:0008360">
    <property type="term" value="P:regulation of cell shape"/>
    <property type="evidence" value="ECO:0007669"/>
    <property type="project" value="UniProtKB-KW"/>
</dbReference>
<feature type="binding site" evidence="25">
    <location>
        <position position="314"/>
    </location>
    <ligand>
        <name>Mg(2+)</name>
        <dbReference type="ChEBI" id="CHEBI:18420"/>
        <label>2</label>
    </ligand>
</feature>
<feature type="active site" evidence="23">
    <location>
        <position position="323"/>
    </location>
</feature>
<evidence type="ECO:0000256" key="17">
    <source>
        <dbReference type="ARBA" id="ARBA00047614"/>
    </source>
</evidence>
<comment type="pathway">
    <text evidence="4 22">Cell wall biogenesis; peptidoglycan biosynthesis.</text>
</comment>
<evidence type="ECO:0000256" key="21">
    <source>
        <dbReference type="ARBA" id="ARBA00077154"/>
    </source>
</evidence>
<keyword evidence="11 26" id="KW-0067">ATP-binding</keyword>
<comment type="catalytic activity">
    <reaction evidence="17 22">
        <text>2 D-alanine + ATP = D-alanyl-D-alanine + ADP + phosphate + H(+)</text>
        <dbReference type="Rhea" id="RHEA:11224"/>
        <dbReference type="ChEBI" id="CHEBI:15378"/>
        <dbReference type="ChEBI" id="CHEBI:30616"/>
        <dbReference type="ChEBI" id="CHEBI:43474"/>
        <dbReference type="ChEBI" id="CHEBI:57416"/>
        <dbReference type="ChEBI" id="CHEBI:57822"/>
        <dbReference type="ChEBI" id="CHEBI:456216"/>
        <dbReference type="EC" id="6.3.2.4"/>
    </reaction>
</comment>
<dbReference type="EC" id="6.3.2.4" evidence="6 22"/>
<feature type="binding site" evidence="24">
    <location>
        <begin position="188"/>
        <end position="189"/>
    </location>
    <ligand>
        <name>ATP</name>
        <dbReference type="ChEBI" id="CHEBI:30616"/>
    </ligand>
</feature>
<evidence type="ECO:0000256" key="20">
    <source>
        <dbReference type="ARBA" id="ARBA00076288"/>
    </source>
</evidence>
<evidence type="ECO:0000256" key="23">
    <source>
        <dbReference type="PIRSR" id="PIRSR039102-1"/>
    </source>
</evidence>
<evidence type="ECO:0000256" key="26">
    <source>
        <dbReference type="PROSITE-ProRule" id="PRU00409"/>
    </source>
</evidence>
<name>A0A9D9I359_9FIRM</name>
<accession>A0A9D9I359</accession>
<comment type="similarity">
    <text evidence="5 22">Belongs to the D-alanine--D-alanine ligase family.</text>
</comment>
<dbReference type="GO" id="GO:0005524">
    <property type="term" value="F:ATP binding"/>
    <property type="evidence" value="ECO:0007669"/>
    <property type="project" value="UniProtKB-UniRule"/>
</dbReference>
<comment type="subcellular location">
    <subcellularLocation>
        <location evidence="3 22">Cytoplasm</location>
    </subcellularLocation>
</comment>
<dbReference type="InterPro" id="IPR011127">
    <property type="entry name" value="Dala_Dala_lig_N"/>
</dbReference>
<feature type="active site" evidence="23">
    <location>
        <position position="188"/>
    </location>
</feature>
<evidence type="ECO:0000256" key="19">
    <source>
        <dbReference type="ARBA" id="ARBA00068427"/>
    </source>
</evidence>
<dbReference type="PIRSF" id="PIRSF039102">
    <property type="entry name" value="Ddl/VanB"/>
    <property type="match status" value="1"/>
</dbReference>
<dbReference type="Proteomes" id="UP000823618">
    <property type="component" value="Unassembled WGS sequence"/>
</dbReference>
<proteinExistence type="inferred from homology"/>
<protein>
    <recommendedName>
        <fullName evidence="19 22">D-alanine--D-alanine ligase</fullName>
        <ecNumber evidence="6 22">6.3.2.4</ecNumber>
    </recommendedName>
    <alternativeName>
        <fullName evidence="21 22">D-Ala-D-Ala ligase</fullName>
    </alternativeName>
    <alternativeName>
        <fullName evidence="20 22">D-alanylalanine synthetase</fullName>
    </alternativeName>
</protein>
<evidence type="ECO:0000256" key="6">
    <source>
        <dbReference type="ARBA" id="ARBA00012216"/>
    </source>
</evidence>
<dbReference type="GO" id="GO:0008716">
    <property type="term" value="F:D-alanine-D-alanine ligase activity"/>
    <property type="evidence" value="ECO:0007669"/>
    <property type="project" value="UniProtKB-UniRule"/>
</dbReference>
<feature type="domain" description="ATP-grasp" evidence="27">
    <location>
        <begin position="140"/>
        <end position="345"/>
    </location>
</feature>
<reference evidence="28" key="1">
    <citation type="submission" date="2020-10" db="EMBL/GenBank/DDBJ databases">
        <authorList>
            <person name="Gilroy R."/>
        </authorList>
    </citation>
    <scope>NUCLEOTIDE SEQUENCE</scope>
    <source>
        <strain evidence="28">E3-2379</strain>
    </source>
</reference>
<evidence type="ECO:0000256" key="24">
    <source>
        <dbReference type="PIRSR" id="PIRSR039102-2"/>
    </source>
</evidence>
<keyword evidence="10 24" id="KW-0547">Nucleotide-binding</keyword>
<evidence type="ECO:0000256" key="9">
    <source>
        <dbReference type="ARBA" id="ARBA00022723"/>
    </source>
</evidence>
<evidence type="ECO:0000256" key="5">
    <source>
        <dbReference type="ARBA" id="ARBA00010871"/>
    </source>
</evidence>
<evidence type="ECO:0000259" key="27">
    <source>
        <dbReference type="PROSITE" id="PS50975"/>
    </source>
</evidence>
<reference evidence="28" key="2">
    <citation type="journal article" date="2021" name="PeerJ">
        <title>Extensive microbial diversity within the chicken gut microbiome revealed by metagenomics and culture.</title>
        <authorList>
            <person name="Gilroy R."/>
            <person name="Ravi A."/>
            <person name="Getino M."/>
            <person name="Pursley I."/>
            <person name="Horton D.L."/>
            <person name="Alikhan N.F."/>
            <person name="Baker D."/>
            <person name="Gharbi K."/>
            <person name="Hall N."/>
            <person name="Watson M."/>
            <person name="Adriaenssens E.M."/>
            <person name="Foster-Nyarko E."/>
            <person name="Jarju S."/>
            <person name="Secka A."/>
            <person name="Antonio M."/>
            <person name="Oren A."/>
            <person name="Chaudhuri R.R."/>
            <person name="La Ragione R."/>
            <person name="Hildebrand F."/>
            <person name="Pallen M.J."/>
        </authorList>
    </citation>
    <scope>NUCLEOTIDE SEQUENCE</scope>
    <source>
        <strain evidence="28">E3-2379</strain>
    </source>
</reference>
<evidence type="ECO:0000256" key="25">
    <source>
        <dbReference type="PIRSR" id="PIRSR039102-3"/>
    </source>
</evidence>
<evidence type="ECO:0000313" key="28">
    <source>
        <dbReference type="EMBL" id="MBO8464171.1"/>
    </source>
</evidence>
<keyword evidence="15 25" id="KW-0464">Manganese</keyword>
<evidence type="ECO:0000256" key="15">
    <source>
        <dbReference type="ARBA" id="ARBA00023211"/>
    </source>
</evidence>
<dbReference type="FunFam" id="3.30.1490.20:FF:000007">
    <property type="entry name" value="D-alanine--D-alanine ligase"/>
    <property type="match status" value="1"/>
</dbReference>
<evidence type="ECO:0000256" key="13">
    <source>
        <dbReference type="ARBA" id="ARBA00022960"/>
    </source>
</evidence>
<dbReference type="InterPro" id="IPR013815">
    <property type="entry name" value="ATP_grasp_subdomain_1"/>
</dbReference>
<keyword evidence="7 22" id="KW-0963">Cytoplasm</keyword>
<feature type="binding site" evidence="24">
    <location>
        <begin position="311"/>
        <end position="312"/>
    </location>
    <ligand>
        <name>ATP</name>
        <dbReference type="ChEBI" id="CHEBI:30616"/>
    </ligand>
</feature>
<dbReference type="InterPro" id="IPR011095">
    <property type="entry name" value="Dala_Dala_lig_C"/>
</dbReference>
<comment type="caution">
    <text evidence="28">The sequence shown here is derived from an EMBL/GenBank/DDBJ whole genome shotgun (WGS) entry which is preliminary data.</text>
</comment>
<evidence type="ECO:0000313" key="29">
    <source>
        <dbReference type="Proteomes" id="UP000823618"/>
    </source>
</evidence>
<dbReference type="Gene3D" id="3.40.50.20">
    <property type="match status" value="1"/>
</dbReference>
<dbReference type="InterPro" id="IPR011761">
    <property type="entry name" value="ATP-grasp"/>
</dbReference>
<comment type="function">
    <text evidence="2 22">Cell wall formation.</text>
</comment>
<dbReference type="AlphaFoldDB" id="A0A9D9I359"/>
<feature type="binding site" evidence="24">
    <location>
        <begin position="218"/>
        <end position="225"/>
    </location>
    <ligand>
        <name>ATP</name>
        <dbReference type="ChEBI" id="CHEBI:30616"/>
    </ligand>
</feature>
<evidence type="ECO:0000256" key="10">
    <source>
        <dbReference type="ARBA" id="ARBA00022741"/>
    </source>
</evidence>
<dbReference type="InterPro" id="IPR016185">
    <property type="entry name" value="PreATP-grasp_dom_sf"/>
</dbReference>
<dbReference type="InterPro" id="IPR000291">
    <property type="entry name" value="D-Ala_lig_Van_CS"/>
</dbReference>
<dbReference type="Gene3D" id="3.30.1490.20">
    <property type="entry name" value="ATP-grasp fold, A domain"/>
    <property type="match status" value="1"/>
</dbReference>
<evidence type="ECO:0000256" key="22">
    <source>
        <dbReference type="HAMAP-Rule" id="MF_00047"/>
    </source>
</evidence>
<evidence type="ECO:0000256" key="4">
    <source>
        <dbReference type="ARBA" id="ARBA00004752"/>
    </source>
</evidence>
<evidence type="ECO:0000256" key="18">
    <source>
        <dbReference type="ARBA" id="ARBA00060592"/>
    </source>
</evidence>
<dbReference type="Pfam" id="PF01820">
    <property type="entry name" value="Dala_Dala_lig_N"/>
    <property type="match status" value="1"/>
</dbReference>
<dbReference type="Pfam" id="PF07478">
    <property type="entry name" value="Dala_Dala_lig_C"/>
    <property type="match status" value="1"/>
</dbReference>
<dbReference type="InterPro" id="IPR005905">
    <property type="entry name" value="D_ala_D_ala"/>
</dbReference>
<dbReference type="PANTHER" id="PTHR23132">
    <property type="entry name" value="D-ALANINE--D-ALANINE LIGASE"/>
    <property type="match status" value="1"/>
</dbReference>
<evidence type="ECO:0000256" key="3">
    <source>
        <dbReference type="ARBA" id="ARBA00004496"/>
    </source>
</evidence>
<dbReference type="NCBIfam" id="NF002528">
    <property type="entry name" value="PRK01966.1-4"/>
    <property type="match status" value="1"/>
</dbReference>
<comment type="pathway">
    <text evidence="18">Glycan biosynthesis.</text>
</comment>
<gene>
    <name evidence="22" type="primary">ddl</name>
    <name evidence="28" type="ORF">IAC13_09590</name>
</gene>
<feature type="binding site" evidence="25">
    <location>
        <position position="312"/>
    </location>
    <ligand>
        <name>Mg(2+)</name>
        <dbReference type="ChEBI" id="CHEBI:18420"/>
        <label>1</label>
    </ligand>
</feature>
<keyword evidence="9 25" id="KW-0479">Metal-binding</keyword>
<evidence type="ECO:0000256" key="7">
    <source>
        <dbReference type="ARBA" id="ARBA00022490"/>
    </source>
</evidence>
<evidence type="ECO:0000256" key="14">
    <source>
        <dbReference type="ARBA" id="ARBA00022984"/>
    </source>
</evidence>
<dbReference type="HAMAP" id="MF_00047">
    <property type="entry name" value="Dala_Dala_lig"/>
    <property type="match status" value="1"/>
</dbReference>
<feature type="binding site" evidence="25">
    <location>
        <position position="312"/>
    </location>
    <ligand>
        <name>Mg(2+)</name>
        <dbReference type="ChEBI" id="CHEBI:18420"/>
        <label>2</label>
    </ligand>
</feature>
<feature type="binding site" evidence="24">
    <location>
        <begin position="180"/>
        <end position="182"/>
    </location>
    <ligand>
        <name>ATP</name>
        <dbReference type="ChEBI" id="CHEBI:30616"/>
    </ligand>
</feature>
<evidence type="ECO:0000256" key="1">
    <source>
        <dbReference type="ARBA" id="ARBA00001936"/>
    </source>
</evidence>
<dbReference type="Gene3D" id="3.30.470.20">
    <property type="entry name" value="ATP-grasp fold, B domain"/>
    <property type="match status" value="1"/>
</dbReference>
<dbReference type="PROSITE" id="PS00843">
    <property type="entry name" value="DALA_DALA_LIGASE_1"/>
    <property type="match status" value="1"/>
</dbReference>
<feature type="binding site" evidence="24">
    <location>
        <position position="136"/>
    </location>
    <ligand>
        <name>ATP</name>
        <dbReference type="ChEBI" id="CHEBI:30616"/>
    </ligand>
</feature>
<keyword evidence="8 22" id="KW-0436">Ligase</keyword>
<keyword evidence="13 22" id="KW-0133">Cell shape</keyword>
<evidence type="ECO:0000256" key="12">
    <source>
        <dbReference type="ARBA" id="ARBA00022842"/>
    </source>
</evidence>
<dbReference type="EMBL" id="JADIML010000274">
    <property type="protein sequence ID" value="MBO8464171.1"/>
    <property type="molecule type" value="Genomic_DNA"/>
</dbReference>
<dbReference type="GO" id="GO:0005829">
    <property type="term" value="C:cytosol"/>
    <property type="evidence" value="ECO:0007669"/>
    <property type="project" value="TreeGrafter"/>
</dbReference>
<evidence type="ECO:0000256" key="2">
    <source>
        <dbReference type="ARBA" id="ARBA00003921"/>
    </source>
</evidence>
<dbReference type="PANTHER" id="PTHR23132:SF25">
    <property type="entry name" value="D-ALANINE--D-ALANINE LIGASE A"/>
    <property type="match status" value="1"/>
</dbReference>
<comment type="cofactor">
    <cofactor evidence="25">
        <name>Mg(2+)</name>
        <dbReference type="ChEBI" id="CHEBI:18420"/>
    </cofactor>
    <cofactor evidence="25">
        <name>Mn(2+)</name>
        <dbReference type="ChEBI" id="CHEBI:29035"/>
    </cofactor>
    <text evidence="25">Binds 2 magnesium or manganese ions per subunit.</text>
</comment>
<evidence type="ECO:0000256" key="16">
    <source>
        <dbReference type="ARBA" id="ARBA00023316"/>
    </source>
</evidence>
<dbReference type="NCBIfam" id="TIGR01205">
    <property type="entry name" value="D_ala_D_alaTIGR"/>
    <property type="match status" value="1"/>
</dbReference>
<evidence type="ECO:0000256" key="11">
    <source>
        <dbReference type="ARBA" id="ARBA00022840"/>
    </source>
</evidence>
<keyword evidence="12 25" id="KW-0460">Magnesium</keyword>
<evidence type="ECO:0000256" key="8">
    <source>
        <dbReference type="ARBA" id="ARBA00022598"/>
    </source>
</evidence>
<feature type="binding site" evidence="25">
    <location>
        <position position="298"/>
    </location>
    <ligand>
        <name>Mg(2+)</name>
        <dbReference type="ChEBI" id="CHEBI:18420"/>
        <label>1</label>
    </ligand>
</feature>
<comment type="cofactor">
    <cofactor evidence="1">
        <name>Mn(2+)</name>
        <dbReference type="ChEBI" id="CHEBI:29035"/>
    </cofactor>
</comment>